<evidence type="ECO:0000313" key="1">
    <source>
        <dbReference type="EMBL" id="MFC7140441.1"/>
    </source>
</evidence>
<accession>A0ABD5Y449</accession>
<reference evidence="1 2" key="1">
    <citation type="journal article" date="2019" name="Int. J. Syst. Evol. Microbiol.">
        <title>The Global Catalogue of Microorganisms (GCM) 10K type strain sequencing project: providing services to taxonomists for standard genome sequencing and annotation.</title>
        <authorList>
            <consortium name="The Broad Institute Genomics Platform"/>
            <consortium name="The Broad Institute Genome Sequencing Center for Infectious Disease"/>
            <person name="Wu L."/>
            <person name="Ma J."/>
        </authorList>
    </citation>
    <scope>NUCLEOTIDE SEQUENCE [LARGE SCALE GENOMIC DNA]</scope>
    <source>
        <strain evidence="1 2">XZYJT29</strain>
    </source>
</reference>
<dbReference type="EMBL" id="JBHTAS010000001">
    <property type="protein sequence ID" value="MFC7140441.1"/>
    <property type="molecule type" value="Genomic_DNA"/>
</dbReference>
<name>A0ABD5Y449_9EURY</name>
<dbReference type="RefSeq" id="WP_274325998.1">
    <property type="nucleotide sequence ID" value="NZ_CP118158.1"/>
</dbReference>
<protein>
    <submittedName>
        <fullName evidence="1">Twin-arginine translocation signal domain-containing protein</fullName>
    </submittedName>
</protein>
<organism evidence="1 2">
    <name type="scientific">Halosimplex aquaticum</name>
    <dbReference type="NCBI Taxonomy" id="3026162"/>
    <lineage>
        <taxon>Archaea</taxon>
        <taxon>Methanobacteriati</taxon>
        <taxon>Methanobacteriota</taxon>
        <taxon>Stenosarchaea group</taxon>
        <taxon>Halobacteria</taxon>
        <taxon>Halobacteriales</taxon>
        <taxon>Haloarculaceae</taxon>
        <taxon>Halosimplex</taxon>
    </lineage>
</organism>
<proteinExistence type="predicted"/>
<gene>
    <name evidence="1" type="ORF">ACFQMA_11450</name>
</gene>
<dbReference type="AlphaFoldDB" id="A0ABD5Y449"/>
<keyword evidence="2" id="KW-1185">Reference proteome</keyword>
<sequence length="236" mass="25324">MQRRRFVQGSAGLLAGMGLAGCLGGNNSPPPRKATVFQDVSLQSGQLQIQLHSDVEVESRQENQGNLDPGGAVASLAPVGVARAAKGAGGRGTGGYSSAPKHPRHGWAVWHGGSYSDDWRDDHRDELRMYDATVATLAVAYLGSNSDYKNDPPGPGPGEVSWDKTWENPENGVEKTVDIGAVSPGSDPREGWYRVGTELVSRDGSEDFGWQAADFQVDNDTGGWETEKAWYVKPRV</sequence>
<dbReference type="GeneID" id="78820730"/>
<dbReference type="Proteomes" id="UP001596432">
    <property type="component" value="Unassembled WGS sequence"/>
</dbReference>
<comment type="caution">
    <text evidence="1">The sequence shown here is derived from an EMBL/GenBank/DDBJ whole genome shotgun (WGS) entry which is preliminary data.</text>
</comment>
<dbReference type="PROSITE" id="PS51257">
    <property type="entry name" value="PROKAR_LIPOPROTEIN"/>
    <property type="match status" value="1"/>
</dbReference>
<evidence type="ECO:0000313" key="2">
    <source>
        <dbReference type="Proteomes" id="UP001596432"/>
    </source>
</evidence>